<evidence type="ECO:0000313" key="2">
    <source>
        <dbReference type="EMBL" id="MPD02688.1"/>
    </source>
</evidence>
<accession>A0A5B7KBR0</accession>
<dbReference type="EMBL" id="VSRR010132672">
    <property type="protein sequence ID" value="MPD02688.1"/>
    <property type="molecule type" value="Genomic_DNA"/>
</dbReference>
<evidence type="ECO:0000256" key="1">
    <source>
        <dbReference type="SAM" id="MobiDB-lite"/>
    </source>
</evidence>
<protein>
    <submittedName>
        <fullName evidence="2">Uncharacterized protein</fullName>
    </submittedName>
</protein>
<feature type="compositionally biased region" description="Basic and acidic residues" evidence="1">
    <location>
        <begin position="70"/>
        <end position="87"/>
    </location>
</feature>
<feature type="region of interest" description="Disordered" evidence="1">
    <location>
        <begin position="57"/>
        <end position="87"/>
    </location>
</feature>
<keyword evidence="3" id="KW-1185">Reference proteome</keyword>
<proteinExistence type="predicted"/>
<comment type="caution">
    <text evidence="2">The sequence shown here is derived from an EMBL/GenBank/DDBJ whole genome shotgun (WGS) entry which is preliminary data.</text>
</comment>
<organism evidence="2 3">
    <name type="scientific">Portunus trituberculatus</name>
    <name type="common">Swimming crab</name>
    <name type="synonym">Neptunus trituberculatus</name>
    <dbReference type="NCBI Taxonomy" id="210409"/>
    <lineage>
        <taxon>Eukaryota</taxon>
        <taxon>Metazoa</taxon>
        <taxon>Ecdysozoa</taxon>
        <taxon>Arthropoda</taxon>
        <taxon>Crustacea</taxon>
        <taxon>Multicrustacea</taxon>
        <taxon>Malacostraca</taxon>
        <taxon>Eumalacostraca</taxon>
        <taxon>Eucarida</taxon>
        <taxon>Decapoda</taxon>
        <taxon>Pleocyemata</taxon>
        <taxon>Brachyura</taxon>
        <taxon>Eubrachyura</taxon>
        <taxon>Portunoidea</taxon>
        <taxon>Portunidae</taxon>
        <taxon>Portuninae</taxon>
        <taxon>Portunus</taxon>
    </lineage>
</organism>
<sequence>MTCHHHSSPRCFIGEPRRVNALRCGQLGNIKKRGDTNEEMKEKKRTTIEHKNNPILDTALITPPGLRTNDPCDNRGHPRGHGDTGDT</sequence>
<dbReference type="Proteomes" id="UP000324222">
    <property type="component" value="Unassembled WGS sequence"/>
</dbReference>
<name>A0A5B7KBR0_PORTR</name>
<gene>
    <name evidence="2" type="ORF">E2C01_098284</name>
</gene>
<evidence type="ECO:0000313" key="3">
    <source>
        <dbReference type="Proteomes" id="UP000324222"/>
    </source>
</evidence>
<dbReference type="AlphaFoldDB" id="A0A5B7KBR0"/>
<reference evidence="2 3" key="1">
    <citation type="submission" date="2019-05" db="EMBL/GenBank/DDBJ databases">
        <title>Another draft genome of Portunus trituberculatus and its Hox gene families provides insights of decapod evolution.</title>
        <authorList>
            <person name="Jeong J.-H."/>
            <person name="Song I."/>
            <person name="Kim S."/>
            <person name="Choi T."/>
            <person name="Kim D."/>
            <person name="Ryu S."/>
            <person name="Kim W."/>
        </authorList>
    </citation>
    <scope>NUCLEOTIDE SEQUENCE [LARGE SCALE GENOMIC DNA]</scope>
    <source>
        <tissue evidence="2">Muscle</tissue>
    </source>
</reference>